<organism evidence="6 7">
    <name type="scientific">Planotetraspora kaengkrachanensis</name>
    <dbReference type="NCBI Taxonomy" id="575193"/>
    <lineage>
        <taxon>Bacteria</taxon>
        <taxon>Bacillati</taxon>
        <taxon>Actinomycetota</taxon>
        <taxon>Actinomycetes</taxon>
        <taxon>Streptosporangiales</taxon>
        <taxon>Streptosporangiaceae</taxon>
        <taxon>Planotetraspora</taxon>
    </lineage>
</organism>
<dbReference type="PANTHER" id="PTHR30126">
    <property type="entry name" value="HTH-TYPE TRANSCRIPTIONAL REGULATOR"/>
    <property type="match status" value="1"/>
</dbReference>
<evidence type="ECO:0000259" key="5">
    <source>
        <dbReference type="PROSITE" id="PS50931"/>
    </source>
</evidence>
<keyword evidence="4" id="KW-0804">Transcription</keyword>
<dbReference type="PROSITE" id="PS50931">
    <property type="entry name" value="HTH_LYSR"/>
    <property type="match status" value="1"/>
</dbReference>
<dbReference type="SUPFAM" id="SSF53850">
    <property type="entry name" value="Periplasmic binding protein-like II"/>
    <property type="match status" value="1"/>
</dbReference>
<dbReference type="GO" id="GO:0000976">
    <property type="term" value="F:transcription cis-regulatory region binding"/>
    <property type="evidence" value="ECO:0007669"/>
    <property type="project" value="TreeGrafter"/>
</dbReference>
<evidence type="ECO:0000313" key="6">
    <source>
        <dbReference type="EMBL" id="GIG77338.1"/>
    </source>
</evidence>
<dbReference type="Pfam" id="PF03466">
    <property type="entry name" value="LysR_substrate"/>
    <property type="match status" value="1"/>
</dbReference>
<dbReference type="EMBL" id="BONV01000001">
    <property type="protein sequence ID" value="GIG77338.1"/>
    <property type="molecule type" value="Genomic_DNA"/>
</dbReference>
<dbReference type="InterPro" id="IPR005119">
    <property type="entry name" value="LysR_subst-bd"/>
</dbReference>
<dbReference type="Proteomes" id="UP000630097">
    <property type="component" value="Unassembled WGS sequence"/>
</dbReference>
<dbReference type="Gene3D" id="3.40.190.10">
    <property type="entry name" value="Periplasmic binding protein-like II"/>
    <property type="match status" value="2"/>
</dbReference>
<dbReference type="Pfam" id="PF00126">
    <property type="entry name" value="HTH_1"/>
    <property type="match status" value="1"/>
</dbReference>
<protein>
    <recommendedName>
        <fullName evidence="5">HTH lysR-type domain-containing protein</fullName>
    </recommendedName>
</protein>
<evidence type="ECO:0000256" key="3">
    <source>
        <dbReference type="ARBA" id="ARBA00023125"/>
    </source>
</evidence>
<dbReference type="PANTHER" id="PTHR30126:SF39">
    <property type="entry name" value="HTH-TYPE TRANSCRIPTIONAL REGULATOR CYSL"/>
    <property type="match status" value="1"/>
</dbReference>
<evidence type="ECO:0000256" key="2">
    <source>
        <dbReference type="ARBA" id="ARBA00023015"/>
    </source>
</evidence>
<accession>A0A8J3LVM1</accession>
<dbReference type="AlphaFoldDB" id="A0A8J3LVM1"/>
<gene>
    <name evidence="6" type="ORF">Pka01_04650</name>
</gene>
<proteinExistence type="inferred from homology"/>
<keyword evidence="3" id="KW-0238">DNA-binding</keyword>
<evidence type="ECO:0000313" key="7">
    <source>
        <dbReference type="Proteomes" id="UP000630097"/>
    </source>
</evidence>
<comment type="caution">
    <text evidence="6">The sequence shown here is derived from an EMBL/GenBank/DDBJ whole genome shotgun (WGS) entry which is preliminary data.</text>
</comment>
<name>A0A8J3LVM1_9ACTN</name>
<evidence type="ECO:0000256" key="4">
    <source>
        <dbReference type="ARBA" id="ARBA00023163"/>
    </source>
</evidence>
<evidence type="ECO:0000256" key="1">
    <source>
        <dbReference type="ARBA" id="ARBA00009437"/>
    </source>
</evidence>
<dbReference type="GO" id="GO:0003700">
    <property type="term" value="F:DNA-binding transcription factor activity"/>
    <property type="evidence" value="ECO:0007669"/>
    <property type="project" value="InterPro"/>
</dbReference>
<dbReference type="InterPro" id="IPR036390">
    <property type="entry name" value="WH_DNA-bd_sf"/>
</dbReference>
<sequence length="333" mass="36180">MARAEAVRHQRTQIFVHTWIVRVQRLVLLATSAICGRLATLTRMDLQWMRVLVELADRDTLRAVADVTGYSPSAVSQHLAALQKALDTVLVEPVGRKLAFTPAGKAFLPHARAILARYDTARGELSPEGQLLGDVRLAGYATGLAHHVIPAISAMRGRHPHLTVTMEEREPPEAQALLDRDEVDIALVYDLSLAPRSIPATAYHEVPMELVVQAADGRAPEEIITDPTTTWITNSRAHDDDELIQRMTAQFGVVPRIAHRADSLDLGIRLIVAGLGAALMAGDGPRHPDVRYSSLHGAAGTRRSYVLTRPGREQWRANATVISAITAAAASSA</sequence>
<keyword evidence="2" id="KW-0805">Transcription regulation</keyword>
<dbReference type="SUPFAM" id="SSF46785">
    <property type="entry name" value="Winged helix' DNA-binding domain"/>
    <property type="match status" value="1"/>
</dbReference>
<reference evidence="6 7" key="1">
    <citation type="submission" date="2021-01" db="EMBL/GenBank/DDBJ databases">
        <title>Whole genome shotgun sequence of Planotetraspora kaengkrachanensis NBRC 104272.</title>
        <authorList>
            <person name="Komaki H."/>
            <person name="Tamura T."/>
        </authorList>
    </citation>
    <scope>NUCLEOTIDE SEQUENCE [LARGE SCALE GENOMIC DNA]</scope>
    <source>
        <strain evidence="6 7">NBRC 104272</strain>
    </source>
</reference>
<dbReference type="Gene3D" id="1.10.10.10">
    <property type="entry name" value="Winged helix-like DNA-binding domain superfamily/Winged helix DNA-binding domain"/>
    <property type="match status" value="1"/>
</dbReference>
<comment type="similarity">
    <text evidence="1">Belongs to the LysR transcriptional regulatory family.</text>
</comment>
<feature type="domain" description="HTH lysR-type" evidence="5">
    <location>
        <begin position="44"/>
        <end position="101"/>
    </location>
</feature>
<dbReference type="InterPro" id="IPR036388">
    <property type="entry name" value="WH-like_DNA-bd_sf"/>
</dbReference>
<keyword evidence="7" id="KW-1185">Reference proteome</keyword>
<dbReference type="InterPro" id="IPR000847">
    <property type="entry name" value="LysR_HTH_N"/>
</dbReference>